<dbReference type="AlphaFoldDB" id="G7KTS7"/>
<dbReference type="EMBL" id="CM001223">
    <property type="protein sequence ID" value="AES77891.2"/>
    <property type="molecule type" value="Genomic_DNA"/>
</dbReference>
<dbReference type="EnsemblPlants" id="AES77891">
    <property type="protein sequence ID" value="AES77891"/>
    <property type="gene ID" value="MTR_7g021550"/>
</dbReference>
<keyword evidence="3" id="KW-1185">Reference proteome</keyword>
<dbReference type="PaxDb" id="3880-AES77891"/>
<dbReference type="Proteomes" id="UP000002051">
    <property type="component" value="Unassembled WGS sequence"/>
</dbReference>
<dbReference type="InterPro" id="IPR036047">
    <property type="entry name" value="F-box-like_dom_sf"/>
</dbReference>
<reference evidence="1 3" key="1">
    <citation type="journal article" date="2011" name="Nature">
        <title>The Medicago genome provides insight into the evolution of rhizobial symbioses.</title>
        <authorList>
            <person name="Young N.D."/>
            <person name="Debelle F."/>
            <person name="Oldroyd G.E."/>
            <person name="Geurts R."/>
            <person name="Cannon S.B."/>
            <person name="Udvardi M.K."/>
            <person name="Benedito V.A."/>
            <person name="Mayer K.F."/>
            <person name="Gouzy J."/>
            <person name="Schoof H."/>
            <person name="Van de Peer Y."/>
            <person name="Proost S."/>
            <person name="Cook D.R."/>
            <person name="Meyers B.C."/>
            <person name="Spannagl M."/>
            <person name="Cheung F."/>
            <person name="De Mita S."/>
            <person name="Krishnakumar V."/>
            <person name="Gundlach H."/>
            <person name="Zhou S."/>
            <person name="Mudge J."/>
            <person name="Bharti A.K."/>
            <person name="Murray J.D."/>
            <person name="Naoumkina M.A."/>
            <person name="Rosen B."/>
            <person name="Silverstein K.A."/>
            <person name="Tang H."/>
            <person name="Rombauts S."/>
            <person name="Zhao P.X."/>
            <person name="Zhou P."/>
            <person name="Barbe V."/>
            <person name="Bardou P."/>
            <person name="Bechner M."/>
            <person name="Bellec A."/>
            <person name="Berger A."/>
            <person name="Berges H."/>
            <person name="Bidwell S."/>
            <person name="Bisseling T."/>
            <person name="Choisne N."/>
            <person name="Couloux A."/>
            <person name="Denny R."/>
            <person name="Deshpande S."/>
            <person name="Dai X."/>
            <person name="Doyle J.J."/>
            <person name="Dudez A.M."/>
            <person name="Farmer A.D."/>
            <person name="Fouteau S."/>
            <person name="Franken C."/>
            <person name="Gibelin C."/>
            <person name="Gish J."/>
            <person name="Goldstein S."/>
            <person name="Gonzalez A.J."/>
            <person name="Green P.J."/>
            <person name="Hallab A."/>
            <person name="Hartog M."/>
            <person name="Hua A."/>
            <person name="Humphray S.J."/>
            <person name="Jeong D.H."/>
            <person name="Jing Y."/>
            <person name="Jocker A."/>
            <person name="Kenton S.M."/>
            <person name="Kim D.J."/>
            <person name="Klee K."/>
            <person name="Lai H."/>
            <person name="Lang C."/>
            <person name="Lin S."/>
            <person name="Macmil S.L."/>
            <person name="Magdelenat G."/>
            <person name="Matthews L."/>
            <person name="McCorrison J."/>
            <person name="Monaghan E.L."/>
            <person name="Mun J.H."/>
            <person name="Najar F.Z."/>
            <person name="Nicholson C."/>
            <person name="Noirot C."/>
            <person name="O'Bleness M."/>
            <person name="Paule C.R."/>
            <person name="Poulain J."/>
            <person name="Prion F."/>
            <person name="Qin B."/>
            <person name="Qu C."/>
            <person name="Retzel E.F."/>
            <person name="Riddle C."/>
            <person name="Sallet E."/>
            <person name="Samain S."/>
            <person name="Samson N."/>
            <person name="Sanders I."/>
            <person name="Saurat O."/>
            <person name="Scarpelli C."/>
            <person name="Schiex T."/>
            <person name="Segurens B."/>
            <person name="Severin A.J."/>
            <person name="Sherrier D.J."/>
            <person name="Shi R."/>
            <person name="Sims S."/>
            <person name="Singer S.R."/>
            <person name="Sinharoy S."/>
            <person name="Sterck L."/>
            <person name="Viollet A."/>
            <person name="Wang B.B."/>
            <person name="Wang K."/>
            <person name="Wang M."/>
            <person name="Wang X."/>
            <person name="Warfsmann J."/>
            <person name="Weissenbach J."/>
            <person name="White D.D."/>
            <person name="White J.D."/>
            <person name="Wiley G.B."/>
            <person name="Wincker P."/>
            <person name="Xing Y."/>
            <person name="Yang L."/>
            <person name="Yao Z."/>
            <person name="Ying F."/>
            <person name="Zhai J."/>
            <person name="Zhou L."/>
            <person name="Zuber A."/>
            <person name="Denarie J."/>
            <person name="Dixon R.A."/>
            <person name="May G.D."/>
            <person name="Schwartz D.C."/>
            <person name="Rogers J."/>
            <person name="Quetier F."/>
            <person name="Town C.D."/>
            <person name="Roe B.A."/>
        </authorList>
    </citation>
    <scope>NUCLEOTIDE SEQUENCE [LARGE SCALE GENOMIC DNA]</scope>
    <source>
        <strain evidence="1">A17</strain>
        <strain evidence="2 3">cv. Jemalong A17</strain>
    </source>
</reference>
<reference evidence="2" key="3">
    <citation type="submission" date="2015-04" db="UniProtKB">
        <authorList>
            <consortium name="EnsemblPlants"/>
        </authorList>
    </citation>
    <scope>IDENTIFICATION</scope>
    <source>
        <strain evidence="2">cv. Jemalong A17</strain>
    </source>
</reference>
<accession>G7KTS7</accession>
<organism evidence="1 3">
    <name type="scientific">Medicago truncatula</name>
    <name type="common">Barrel medic</name>
    <name type="synonym">Medicago tribuloides</name>
    <dbReference type="NCBI Taxonomy" id="3880"/>
    <lineage>
        <taxon>Eukaryota</taxon>
        <taxon>Viridiplantae</taxon>
        <taxon>Streptophyta</taxon>
        <taxon>Embryophyta</taxon>
        <taxon>Tracheophyta</taxon>
        <taxon>Spermatophyta</taxon>
        <taxon>Magnoliopsida</taxon>
        <taxon>eudicotyledons</taxon>
        <taxon>Gunneridae</taxon>
        <taxon>Pentapetalae</taxon>
        <taxon>rosids</taxon>
        <taxon>fabids</taxon>
        <taxon>Fabales</taxon>
        <taxon>Fabaceae</taxon>
        <taxon>Papilionoideae</taxon>
        <taxon>50 kb inversion clade</taxon>
        <taxon>NPAAA clade</taxon>
        <taxon>Hologalegina</taxon>
        <taxon>IRL clade</taxon>
        <taxon>Trifolieae</taxon>
        <taxon>Medicago</taxon>
    </lineage>
</organism>
<reference evidence="1 3" key="2">
    <citation type="journal article" date="2014" name="BMC Genomics">
        <title>An improved genome release (version Mt4.0) for the model legume Medicago truncatula.</title>
        <authorList>
            <person name="Tang H."/>
            <person name="Krishnakumar V."/>
            <person name="Bidwell S."/>
            <person name="Rosen B."/>
            <person name="Chan A."/>
            <person name="Zhou S."/>
            <person name="Gentzbittel L."/>
            <person name="Childs K.L."/>
            <person name="Yandell M."/>
            <person name="Gundlach H."/>
            <person name="Mayer K.F."/>
            <person name="Schwartz D.C."/>
            <person name="Town C.D."/>
        </authorList>
    </citation>
    <scope>GENOME REANNOTATION</scope>
    <source>
        <strain evidence="2 3">cv. Jemalong A17</strain>
    </source>
</reference>
<dbReference type="SUPFAM" id="SSF52047">
    <property type="entry name" value="RNI-like"/>
    <property type="match status" value="1"/>
</dbReference>
<dbReference type="PANTHER" id="PTHR32212:SF269">
    <property type="entry name" value="F-BOX_RNI_FBD-LIKE DOMAIN PROTEIN"/>
    <property type="match status" value="1"/>
</dbReference>
<accession>A0A0C3W2P2</accession>
<dbReference type="InterPro" id="IPR032675">
    <property type="entry name" value="LRR_dom_sf"/>
</dbReference>
<proteinExistence type="predicted"/>
<gene>
    <name evidence="1" type="ordered locus">MTR_7g021550</name>
</gene>
<protein>
    <submittedName>
        <fullName evidence="1">Cytochrome C biogenesis protein ccsA, putative</fullName>
    </submittedName>
</protein>
<dbReference type="HOGENOM" id="CLU_010721_2_0_1"/>
<dbReference type="SUPFAM" id="SSF81383">
    <property type="entry name" value="F-box domain"/>
    <property type="match status" value="1"/>
</dbReference>
<dbReference type="PANTHER" id="PTHR32212">
    <property type="entry name" value="CYCLIN-LIKE F-BOX"/>
    <property type="match status" value="1"/>
</dbReference>
<name>G7KTS7_MEDTR</name>
<evidence type="ECO:0000313" key="1">
    <source>
        <dbReference type="EMBL" id="AES77891.2"/>
    </source>
</evidence>
<evidence type="ECO:0000313" key="3">
    <source>
        <dbReference type="Proteomes" id="UP000002051"/>
    </source>
</evidence>
<dbReference type="Gene3D" id="3.80.10.10">
    <property type="entry name" value="Ribonuclease Inhibitor"/>
    <property type="match status" value="1"/>
</dbReference>
<evidence type="ECO:0000313" key="2">
    <source>
        <dbReference type="EnsemblPlants" id="AES77891"/>
    </source>
</evidence>
<sequence>MKQRRRKYNDDVEEDRLSDLPDCVILHILSFLDAMRCSNFMTSFNKFVSRILSLRNAKSSLRILHFERDGTVQHRLLQRMVKYAVSHNVQQLSINPISDIQHFPTCFFSCRTLTYLKLALIHPTNYMGTLFPISLDLPALATLSLESFIFPVGDDGCVDPFSAFSSLNSLIIRYCRVLGQQNLCISSATLDDLTIEKHNKYDKIELSTPSLCTFVFVCEGNIPALKLHGIERNLSSVKHVKIDVSILGSIVVDTSLALLNWLVELANIKSLTINHNALEVEFHSLCNLKSLRVKMRTPSSISNGTLYFLLQNSPSAK</sequence>